<evidence type="ECO:0000256" key="1">
    <source>
        <dbReference type="ARBA" id="ARBA00005814"/>
    </source>
</evidence>
<dbReference type="SUPFAM" id="SSF52540">
    <property type="entry name" value="P-loop containing nucleoside triphosphate hydrolases"/>
    <property type="match status" value="1"/>
</dbReference>
<feature type="region of interest" description="Disordered" evidence="3">
    <location>
        <begin position="1"/>
        <end position="54"/>
    </location>
</feature>
<keyword evidence="2" id="KW-0813">Transport</keyword>
<keyword evidence="5" id="KW-1185">Reference proteome</keyword>
<sequence>MKIQEREKEEQSESSSIREKKAMHTSDMGRWNRSTGGYQLEKKSGGAPRKLLNRQGGYAVPDRITAIMGPSGSGKSTLLDAFAGASPSPYMLASPLFVKNYSKLTYFYSSKDRTYINGR</sequence>
<dbReference type="PANTHER" id="PTHR48042">
    <property type="entry name" value="ABC TRANSPORTER G FAMILY MEMBER 11"/>
    <property type="match status" value="1"/>
</dbReference>
<proteinExistence type="inferred from homology"/>
<dbReference type="InterPro" id="IPR052215">
    <property type="entry name" value="Plant_ABCG"/>
</dbReference>
<dbReference type="InterPro" id="IPR027417">
    <property type="entry name" value="P-loop_NTPase"/>
</dbReference>
<organism evidence="4 5">
    <name type="scientific">Populus trichocarpa</name>
    <name type="common">Western balsam poplar</name>
    <name type="synonym">Populus balsamifera subsp. trichocarpa</name>
    <dbReference type="NCBI Taxonomy" id="3694"/>
    <lineage>
        <taxon>Eukaryota</taxon>
        <taxon>Viridiplantae</taxon>
        <taxon>Streptophyta</taxon>
        <taxon>Embryophyta</taxon>
        <taxon>Tracheophyta</taxon>
        <taxon>Spermatophyta</taxon>
        <taxon>Magnoliopsida</taxon>
        <taxon>eudicotyledons</taxon>
        <taxon>Gunneridae</taxon>
        <taxon>Pentapetalae</taxon>
        <taxon>rosids</taxon>
        <taxon>fabids</taxon>
        <taxon>Malpighiales</taxon>
        <taxon>Salicaceae</taxon>
        <taxon>Saliceae</taxon>
        <taxon>Populus</taxon>
    </lineage>
</organism>
<dbReference type="AlphaFoldDB" id="A0A2K1ZWZ8"/>
<evidence type="ECO:0000313" key="5">
    <source>
        <dbReference type="Proteomes" id="UP000006729"/>
    </source>
</evidence>
<evidence type="ECO:0000256" key="3">
    <source>
        <dbReference type="SAM" id="MobiDB-lite"/>
    </source>
</evidence>
<evidence type="ECO:0000313" key="4">
    <source>
        <dbReference type="EMBL" id="PNT29788.1"/>
    </source>
</evidence>
<dbReference type="Pfam" id="PF13555">
    <property type="entry name" value="AAA_29"/>
    <property type="match status" value="1"/>
</dbReference>
<dbReference type="PANTHER" id="PTHR48042:SF11">
    <property type="entry name" value="ABC TRANSPORTER G FAMILY MEMBER 11"/>
    <property type="match status" value="1"/>
</dbReference>
<gene>
    <name evidence="4" type="ORF">POPTR_006G049000</name>
</gene>
<evidence type="ECO:0000256" key="2">
    <source>
        <dbReference type="ARBA" id="ARBA00022448"/>
    </source>
</evidence>
<dbReference type="Proteomes" id="UP000006729">
    <property type="component" value="Chromosome 6"/>
</dbReference>
<dbReference type="InParanoid" id="A0A2K1ZWZ8"/>
<accession>A0A2K1ZWZ8</accession>
<protein>
    <recommendedName>
        <fullName evidence="6">ABC transporter domain-containing protein</fullName>
    </recommendedName>
</protein>
<evidence type="ECO:0008006" key="6">
    <source>
        <dbReference type="Google" id="ProtNLM"/>
    </source>
</evidence>
<comment type="similarity">
    <text evidence="1">Belongs to the ABC transporter superfamily. ABCG family. Eye pigment precursor importer (TC 3.A.1.204) subfamily.</text>
</comment>
<name>A0A2K1ZWZ8_POPTR</name>
<dbReference type="Gene3D" id="3.40.50.300">
    <property type="entry name" value="P-loop containing nucleotide triphosphate hydrolases"/>
    <property type="match status" value="1"/>
</dbReference>
<feature type="compositionally biased region" description="Basic and acidic residues" evidence="3">
    <location>
        <begin position="1"/>
        <end position="24"/>
    </location>
</feature>
<reference evidence="4 5" key="1">
    <citation type="journal article" date="2006" name="Science">
        <title>The genome of black cottonwood, Populus trichocarpa (Torr. &amp; Gray).</title>
        <authorList>
            <person name="Tuskan G.A."/>
            <person name="Difazio S."/>
            <person name="Jansson S."/>
            <person name="Bohlmann J."/>
            <person name="Grigoriev I."/>
            <person name="Hellsten U."/>
            <person name="Putnam N."/>
            <person name="Ralph S."/>
            <person name="Rombauts S."/>
            <person name="Salamov A."/>
            <person name="Schein J."/>
            <person name="Sterck L."/>
            <person name="Aerts A."/>
            <person name="Bhalerao R.R."/>
            <person name="Bhalerao R.P."/>
            <person name="Blaudez D."/>
            <person name="Boerjan W."/>
            <person name="Brun A."/>
            <person name="Brunner A."/>
            <person name="Busov V."/>
            <person name="Campbell M."/>
            <person name="Carlson J."/>
            <person name="Chalot M."/>
            <person name="Chapman J."/>
            <person name="Chen G.L."/>
            <person name="Cooper D."/>
            <person name="Coutinho P.M."/>
            <person name="Couturier J."/>
            <person name="Covert S."/>
            <person name="Cronk Q."/>
            <person name="Cunningham R."/>
            <person name="Davis J."/>
            <person name="Degroeve S."/>
            <person name="Dejardin A."/>
            <person name="Depamphilis C."/>
            <person name="Detter J."/>
            <person name="Dirks B."/>
            <person name="Dubchak I."/>
            <person name="Duplessis S."/>
            <person name="Ehlting J."/>
            <person name="Ellis B."/>
            <person name="Gendler K."/>
            <person name="Goodstein D."/>
            <person name="Gribskov M."/>
            <person name="Grimwood J."/>
            <person name="Groover A."/>
            <person name="Gunter L."/>
            <person name="Hamberger B."/>
            <person name="Heinze B."/>
            <person name="Helariutta Y."/>
            <person name="Henrissat B."/>
            <person name="Holligan D."/>
            <person name="Holt R."/>
            <person name="Huang W."/>
            <person name="Islam-Faridi N."/>
            <person name="Jones S."/>
            <person name="Jones-Rhoades M."/>
            <person name="Jorgensen R."/>
            <person name="Joshi C."/>
            <person name="Kangasjarvi J."/>
            <person name="Karlsson J."/>
            <person name="Kelleher C."/>
            <person name="Kirkpatrick R."/>
            <person name="Kirst M."/>
            <person name="Kohler A."/>
            <person name="Kalluri U."/>
            <person name="Larimer F."/>
            <person name="Leebens-Mack J."/>
            <person name="Leple J.C."/>
            <person name="Locascio P."/>
            <person name="Lou Y."/>
            <person name="Lucas S."/>
            <person name="Martin F."/>
            <person name="Montanini B."/>
            <person name="Napoli C."/>
            <person name="Nelson D.R."/>
            <person name="Nelson C."/>
            <person name="Nieminen K."/>
            <person name="Nilsson O."/>
            <person name="Pereda V."/>
            <person name="Peter G."/>
            <person name="Philippe R."/>
            <person name="Pilate G."/>
            <person name="Poliakov A."/>
            <person name="Razumovskaya J."/>
            <person name="Richardson P."/>
            <person name="Rinaldi C."/>
            <person name="Ritland K."/>
            <person name="Rouze P."/>
            <person name="Ryaboy D."/>
            <person name="Schmutz J."/>
            <person name="Schrader J."/>
            <person name="Segerman B."/>
            <person name="Shin H."/>
            <person name="Siddiqui A."/>
            <person name="Sterky F."/>
            <person name="Terry A."/>
            <person name="Tsai C.J."/>
            <person name="Uberbacher E."/>
            <person name="Unneberg P."/>
            <person name="Vahala J."/>
            <person name="Wall K."/>
            <person name="Wessler S."/>
            <person name="Yang G."/>
            <person name="Yin T."/>
            <person name="Douglas C."/>
            <person name="Marra M."/>
            <person name="Sandberg G."/>
            <person name="Van de Peer Y."/>
            <person name="Rokhsar D."/>
        </authorList>
    </citation>
    <scope>NUCLEOTIDE SEQUENCE [LARGE SCALE GENOMIC DNA]</scope>
    <source>
        <strain evidence="5">cv. Nisqually</strain>
    </source>
</reference>
<dbReference type="EMBL" id="CM009295">
    <property type="protein sequence ID" value="PNT29788.1"/>
    <property type="molecule type" value="Genomic_DNA"/>
</dbReference>